<evidence type="ECO:0000256" key="7">
    <source>
        <dbReference type="ARBA" id="ARBA00022840"/>
    </source>
</evidence>
<keyword evidence="5" id="KW-0677">Repeat</keyword>
<keyword evidence="7" id="KW-0067">ATP-binding</keyword>
<dbReference type="GO" id="GO:0043190">
    <property type="term" value="C:ATP-binding cassette (ABC) transporter complex"/>
    <property type="evidence" value="ECO:0007669"/>
    <property type="project" value="TreeGrafter"/>
</dbReference>
<dbReference type="EMBL" id="PPTX01000019">
    <property type="protein sequence ID" value="RDB77166.1"/>
    <property type="molecule type" value="Genomic_DNA"/>
</dbReference>
<evidence type="ECO:0000256" key="6">
    <source>
        <dbReference type="ARBA" id="ARBA00022741"/>
    </source>
</evidence>
<evidence type="ECO:0000259" key="11">
    <source>
        <dbReference type="PROSITE" id="PS50893"/>
    </source>
</evidence>
<name>A0A369MRF5_EGGLN</name>
<evidence type="ECO:0000256" key="4">
    <source>
        <dbReference type="ARBA" id="ARBA00022475"/>
    </source>
</evidence>
<evidence type="ECO:0000256" key="3">
    <source>
        <dbReference type="ARBA" id="ARBA00022448"/>
    </source>
</evidence>
<dbReference type="InterPro" id="IPR003593">
    <property type="entry name" value="AAA+_ATPase"/>
</dbReference>
<dbReference type="PROSITE" id="PS00211">
    <property type="entry name" value="ABC_TRANSPORTER_1"/>
    <property type="match status" value="2"/>
</dbReference>
<evidence type="ECO:0000256" key="5">
    <source>
        <dbReference type="ARBA" id="ARBA00022737"/>
    </source>
</evidence>
<dbReference type="SUPFAM" id="SSF52540">
    <property type="entry name" value="P-loop containing nucleoside triphosphate hydrolases"/>
    <property type="match status" value="2"/>
</dbReference>
<dbReference type="InterPro" id="IPR015856">
    <property type="entry name" value="ABC_transpr_CbiO/EcfA_su"/>
</dbReference>
<dbReference type="InterPro" id="IPR050095">
    <property type="entry name" value="ECF_ABC_transporter_ATP-bd"/>
</dbReference>
<comment type="caution">
    <text evidence="12">The sequence shown here is derived from an EMBL/GenBank/DDBJ whole genome shotgun (WGS) entry which is preliminary data.</text>
</comment>
<comment type="subcellular location">
    <subcellularLocation>
        <location evidence="1">Cell membrane</location>
        <topology evidence="1">Peripheral membrane protein</topology>
    </subcellularLocation>
</comment>
<dbReference type="Proteomes" id="UP000253752">
    <property type="component" value="Unassembled WGS sequence"/>
</dbReference>
<keyword evidence="8" id="KW-1278">Translocase</keyword>
<keyword evidence="3" id="KW-0813">Transport</keyword>
<dbReference type="InterPro" id="IPR017871">
    <property type="entry name" value="ABC_transporter-like_CS"/>
</dbReference>
<dbReference type="GO" id="GO:0005524">
    <property type="term" value="F:ATP binding"/>
    <property type="evidence" value="ECO:0007669"/>
    <property type="project" value="UniProtKB-KW"/>
</dbReference>
<keyword evidence="9" id="KW-0472">Membrane</keyword>
<dbReference type="CDD" id="cd03226">
    <property type="entry name" value="ABC_cobalt_CbiO_domain2"/>
    <property type="match status" value="1"/>
</dbReference>
<evidence type="ECO:0000313" key="12">
    <source>
        <dbReference type="EMBL" id="RDB77166.1"/>
    </source>
</evidence>
<evidence type="ECO:0000256" key="9">
    <source>
        <dbReference type="ARBA" id="ARBA00023136"/>
    </source>
</evidence>
<dbReference type="Pfam" id="PF00005">
    <property type="entry name" value="ABC_tran"/>
    <property type="match status" value="2"/>
</dbReference>
<dbReference type="RefSeq" id="WP_035578755.1">
    <property type="nucleotide sequence ID" value="NZ_CP089336.1"/>
</dbReference>
<organism evidence="12 13">
    <name type="scientific">Eggerthella lenta</name>
    <name type="common">Eubacterium lentum</name>
    <dbReference type="NCBI Taxonomy" id="84112"/>
    <lineage>
        <taxon>Bacteria</taxon>
        <taxon>Bacillati</taxon>
        <taxon>Actinomycetota</taxon>
        <taxon>Coriobacteriia</taxon>
        <taxon>Eggerthellales</taxon>
        <taxon>Eggerthellaceae</taxon>
        <taxon>Eggerthella</taxon>
    </lineage>
</organism>
<dbReference type="InterPro" id="IPR027417">
    <property type="entry name" value="P-loop_NTPase"/>
</dbReference>
<gene>
    <name evidence="12" type="ORF">C1872_11965</name>
</gene>
<comment type="function">
    <text evidence="10">Probably part of an ABC transporter complex. Responsible for energy coupling to the transport system.</text>
</comment>
<evidence type="ECO:0000256" key="10">
    <source>
        <dbReference type="ARBA" id="ARBA00025157"/>
    </source>
</evidence>
<proteinExistence type="inferred from homology"/>
<dbReference type="PANTHER" id="PTHR43553">
    <property type="entry name" value="HEAVY METAL TRANSPORTER"/>
    <property type="match status" value="1"/>
</dbReference>
<dbReference type="InterPro" id="IPR003439">
    <property type="entry name" value="ABC_transporter-like_ATP-bd"/>
</dbReference>
<protein>
    <submittedName>
        <fullName evidence="12">ABC transporter</fullName>
    </submittedName>
</protein>
<keyword evidence="6" id="KW-0547">Nucleotide-binding</keyword>
<feature type="domain" description="ABC transporter" evidence="11">
    <location>
        <begin position="8"/>
        <end position="246"/>
    </location>
</feature>
<dbReference type="AlphaFoldDB" id="A0A369MRF5"/>
<reference evidence="12 13" key="1">
    <citation type="journal article" date="2018" name="Elife">
        <title>Discovery and characterization of a prevalent human gut bacterial enzyme sufficient for the inactivation of a family of plant toxins.</title>
        <authorList>
            <person name="Koppel N."/>
            <person name="Bisanz J.E."/>
            <person name="Pandelia M.E."/>
            <person name="Turnbaugh P.J."/>
            <person name="Balskus E.P."/>
        </authorList>
    </citation>
    <scope>NUCLEOTIDE SEQUENCE [LARGE SCALE GENOMIC DNA]</scope>
    <source>
        <strain evidence="12 13">MR1 #12</strain>
    </source>
</reference>
<dbReference type="GO" id="GO:0016887">
    <property type="term" value="F:ATP hydrolysis activity"/>
    <property type="evidence" value="ECO:0007669"/>
    <property type="project" value="InterPro"/>
</dbReference>
<dbReference type="GO" id="GO:0042626">
    <property type="term" value="F:ATPase-coupled transmembrane transporter activity"/>
    <property type="evidence" value="ECO:0007669"/>
    <property type="project" value="TreeGrafter"/>
</dbReference>
<dbReference type="SMART" id="SM00382">
    <property type="entry name" value="AAA"/>
    <property type="match status" value="2"/>
</dbReference>
<dbReference type="Gene3D" id="3.40.50.300">
    <property type="entry name" value="P-loop containing nucleotide triphosphate hydrolases"/>
    <property type="match status" value="2"/>
</dbReference>
<evidence type="ECO:0000256" key="8">
    <source>
        <dbReference type="ARBA" id="ARBA00022967"/>
    </source>
</evidence>
<evidence type="ECO:0000256" key="2">
    <source>
        <dbReference type="ARBA" id="ARBA00005417"/>
    </source>
</evidence>
<evidence type="ECO:0000256" key="1">
    <source>
        <dbReference type="ARBA" id="ARBA00004202"/>
    </source>
</evidence>
<feature type="domain" description="ABC transporter" evidence="11">
    <location>
        <begin position="268"/>
        <end position="489"/>
    </location>
</feature>
<accession>A0A369MRF5</accession>
<evidence type="ECO:0000313" key="13">
    <source>
        <dbReference type="Proteomes" id="UP000253752"/>
    </source>
</evidence>
<dbReference type="CDD" id="cd03225">
    <property type="entry name" value="ABC_cobalt_CbiO_domain1"/>
    <property type="match status" value="1"/>
</dbReference>
<keyword evidence="4" id="KW-1003">Cell membrane</keyword>
<dbReference type="PROSITE" id="PS50893">
    <property type="entry name" value="ABC_TRANSPORTER_2"/>
    <property type="match status" value="2"/>
</dbReference>
<sequence length="491" mass="51729">MTANEVVVAGATVRYAHDGQPALRGLDLRAGGGKLVLLLGASGCGKTTATRLLNGLVPHFFEGGALDGSVDVCGMEPASVSVQRLAGAVGSVFQDPRSQFFATDVSSEIAFSCENLGVPALEMRRRVAEAAGACGVAHLMDRSIFDLSSGEKQAVAVASVLAMRPRVVVMDEPSANLDEVATARLRTIVETLLHRGVTVVVSEHRVHYLADLADEALLLRAGRVERRFAAGELARLTPEASHELGLRASSLDEVRAVPRAEARGPAVLEVRDVSFGYRGAPPVLKGTSFSVREGEVVGIVGRNGVGKSTLIDLVCGLKTECAGTVSIGGVALRPKERVRASYLVMQDSDCQLFAESVEAELLLGERADEARTARARAALARMGLAGLEDRHPASLSGGQKQRLSIAVAYMKDAKVVCLDEPTSGLDWASMMGVAQLLRDLAEEGRGIVVITHDYEFLLAACDRVLRIGEGGSAVEVGFDGPGDASALRNPE</sequence>
<dbReference type="PANTHER" id="PTHR43553:SF23">
    <property type="entry name" value="ABC TRANSPORTER ATP-BINDING COMPONENT"/>
    <property type="match status" value="1"/>
</dbReference>
<comment type="similarity">
    <text evidence="2">Belongs to the ABC transporter superfamily.</text>
</comment>